<comment type="caution">
    <text evidence="6">The sequence shown here is derived from an EMBL/GenBank/DDBJ whole genome shotgun (WGS) entry which is preliminary data.</text>
</comment>
<accession>A0ABT7RTB0</accession>
<evidence type="ECO:0000256" key="1">
    <source>
        <dbReference type="ARBA" id="ARBA00010139"/>
    </source>
</evidence>
<keyword evidence="4 6" id="KW-0560">Oxidoreductase</keyword>
<organism evidence="6 7">
    <name type="scientific">Rhodococcus indonesiensis</name>
    <dbReference type="NCBI Taxonomy" id="3055869"/>
    <lineage>
        <taxon>Bacteria</taxon>
        <taxon>Bacillati</taxon>
        <taxon>Actinomycetota</taxon>
        <taxon>Actinomycetes</taxon>
        <taxon>Mycobacteriales</taxon>
        <taxon>Nocardiaceae</taxon>
        <taxon>Rhodococcus</taxon>
    </lineage>
</organism>
<dbReference type="PANTHER" id="PTHR42877">
    <property type="entry name" value="L-ORNITHINE N(5)-MONOOXYGENASE-RELATED"/>
    <property type="match status" value="1"/>
</dbReference>
<proteinExistence type="inferred from homology"/>
<dbReference type="RefSeq" id="WP_289381378.1">
    <property type="nucleotide sequence ID" value="NZ_JAUBOF010000111.1"/>
</dbReference>
<sequence>MTRTRHTQRVRATRPAMASEAARRSVEAADLRALLMMVFHYSGDHYWLTDRFKPTRDTRLIAPEDAGLPEDVQHELREAAHAILCRETAPAVDVPEDELFLRMMSMSLGGQRVPADYVPMMREQMGLTSPLDGIKARGDTRDDDVLPVLVVGAGESGIALGAMLDDLGVDYRIVERGPTVGGTWRDNIYPGCAVDTPNHSYSYSFGRRHPWPRFFSSRPEIQEYLEKCADQFDVRRRIRFDTYCRGAVWDAKAARWRVTVEHQGMSEVIEARFFVAAIGPFGEPTLPDIAGLDTFRGPAVHSAKWTEDLDVAGKRVAVIGTGASCMQIAPTIAPDVAQLSIFQRTPQWIRPIERFHDLIDDDAQTLLSDEPYYAAWYRFIMMWRYGDGLLATLRKDPEWSHPERSLNAANDRHRMEMTRYIEGALASRPDLIERCVPDYPPYGKRILLDNGWYEMLTKPHVDLVTARIRAVEPDGVRLDTGELVAADFLVLATGFDVSRGASRLDIRGLEGVTLASRWEQGAGAYLGITVPGFPNMFLLQGPTTGLGHGGSAIFTSEIQARYTATMITKVLDSDLASVDVKADVHDEYLERVDDLHSRLVWTHPGMVPYYRNAFGKIRTVMPWRLVDYYEMTRRPELDDYHVTTAAAAAR</sequence>
<evidence type="ECO:0000256" key="4">
    <source>
        <dbReference type="ARBA" id="ARBA00023002"/>
    </source>
</evidence>
<comment type="similarity">
    <text evidence="1">Belongs to the FAD-binding monooxygenase family.</text>
</comment>
<evidence type="ECO:0000256" key="3">
    <source>
        <dbReference type="ARBA" id="ARBA00022827"/>
    </source>
</evidence>
<evidence type="ECO:0000313" key="6">
    <source>
        <dbReference type="EMBL" id="MDM7490888.1"/>
    </source>
</evidence>
<reference evidence="6 7" key="1">
    <citation type="submission" date="2023-06" db="EMBL/GenBank/DDBJ databases">
        <title>Rhodococcus indonesiensis sp. nov a new member of the Rhodococcus ruber lineage isolated from a sediment of neutral hot spring.</title>
        <authorList>
            <person name="Kusuma A.B."/>
            <person name="Fenylestari G."/>
            <person name="Ammar F."/>
            <person name="Nouioui I."/>
            <person name="Goodfellow M."/>
        </authorList>
    </citation>
    <scope>NUCLEOTIDE SEQUENCE [LARGE SCALE GENOMIC DNA]</scope>
    <source>
        <strain evidence="6 7">CSLK01-03</strain>
    </source>
</reference>
<protein>
    <submittedName>
        <fullName evidence="6">NAD(P)/FAD-dependent oxidoreductase</fullName>
        <ecNumber evidence="6">1.14.13.-</ecNumber>
    </submittedName>
</protein>
<dbReference type="SUPFAM" id="SSF51905">
    <property type="entry name" value="FAD/NAD(P)-binding domain"/>
    <property type="match status" value="1"/>
</dbReference>
<evidence type="ECO:0000256" key="2">
    <source>
        <dbReference type="ARBA" id="ARBA00022630"/>
    </source>
</evidence>
<gene>
    <name evidence="6" type="ORF">QT969_21615</name>
</gene>
<feature type="region of interest" description="Disordered" evidence="5">
    <location>
        <begin position="1"/>
        <end position="22"/>
    </location>
</feature>
<feature type="compositionally biased region" description="Basic residues" evidence="5">
    <location>
        <begin position="1"/>
        <end position="12"/>
    </location>
</feature>
<dbReference type="InterPro" id="IPR036188">
    <property type="entry name" value="FAD/NAD-bd_sf"/>
</dbReference>
<keyword evidence="7" id="KW-1185">Reference proteome</keyword>
<name>A0ABT7RTB0_9NOCA</name>
<dbReference type="Pfam" id="PF00743">
    <property type="entry name" value="FMO-like"/>
    <property type="match status" value="1"/>
</dbReference>
<keyword evidence="3" id="KW-0274">FAD</keyword>
<keyword evidence="2" id="KW-0285">Flavoprotein</keyword>
<evidence type="ECO:0000313" key="7">
    <source>
        <dbReference type="Proteomes" id="UP001233164"/>
    </source>
</evidence>
<dbReference type="InterPro" id="IPR051209">
    <property type="entry name" value="FAD-bind_Monooxygenase_sf"/>
</dbReference>
<dbReference type="EMBL" id="JAUBOF010000111">
    <property type="protein sequence ID" value="MDM7490888.1"/>
    <property type="molecule type" value="Genomic_DNA"/>
</dbReference>
<dbReference type="GO" id="GO:0016491">
    <property type="term" value="F:oxidoreductase activity"/>
    <property type="evidence" value="ECO:0007669"/>
    <property type="project" value="UniProtKB-KW"/>
</dbReference>
<dbReference type="InterPro" id="IPR020946">
    <property type="entry name" value="Flavin_mOase-like"/>
</dbReference>
<evidence type="ECO:0000256" key="5">
    <source>
        <dbReference type="SAM" id="MobiDB-lite"/>
    </source>
</evidence>
<dbReference type="PANTHER" id="PTHR42877:SF4">
    <property type="entry name" value="FAD_NAD(P)-BINDING DOMAIN-CONTAINING PROTEIN-RELATED"/>
    <property type="match status" value="1"/>
</dbReference>
<dbReference type="EC" id="1.14.13.-" evidence="6"/>
<dbReference type="Gene3D" id="3.50.50.60">
    <property type="entry name" value="FAD/NAD(P)-binding domain"/>
    <property type="match status" value="2"/>
</dbReference>
<dbReference type="Proteomes" id="UP001233164">
    <property type="component" value="Unassembled WGS sequence"/>
</dbReference>